<feature type="domain" description="Integrase catalytic" evidence="1">
    <location>
        <begin position="49"/>
        <end position="103"/>
    </location>
</feature>
<accession>A0ABQ9HK83</accession>
<dbReference type="InterPro" id="IPR001584">
    <property type="entry name" value="Integrase_cat-core"/>
</dbReference>
<dbReference type="PANTHER" id="PTHR37984:SF5">
    <property type="entry name" value="PROTEIN NYNRIN-LIKE"/>
    <property type="match status" value="1"/>
</dbReference>
<gene>
    <name evidence="2" type="ORF">PR048_010925</name>
</gene>
<protein>
    <recommendedName>
        <fullName evidence="1">Integrase catalytic domain-containing protein</fullName>
    </recommendedName>
</protein>
<evidence type="ECO:0000259" key="1">
    <source>
        <dbReference type="PROSITE" id="PS50994"/>
    </source>
</evidence>
<organism evidence="2 3">
    <name type="scientific">Dryococelus australis</name>
    <dbReference type="NCBI Taxonomy" id="614101"/>
    <lineage>
        <taxon>Eukaryota</taxon>
        <taxon>Metazoa</taxon>
        <taxon>Ecdysozoa</taxon>
        <taxon>Arthropoda</taxon>
        <taxon>Hexapoda</taxon>
        <taxon>Insecta</taxon>
        <taxon>Pterygota</taxon>
        <taxon>Neoptera</taxon>
        <taxon>Polyneoptera</taxon>
        <taxon>Phasmatodea</taxon>
        <taxon>Verophasmatodea</taxon>
        <taxon>Anareolatae</taxon>
        <taxon>Phasmatidae</taxon>
        <taxon>Eurycanthinae</taxon>
        <taxon>Dryococelus</taxon>
    </lineage>
</organism>
<dbReference type="Gene3D" id="3.30.420.10">
    <property type="entry name" value="Ribonuclease H-like superfamily/Ribonuclease H"/>
    <property type="match status" value="1"/>
</dbReference>
<dbReference type="InterPro" id="IPR050951">
    <property type="entry name" value="Retrovirus_Pol_polyprotein"/>
</dbReference>
<dbReference type="SUPFAM" id="SSF53098">
    <property type="entry name" value="Ribonuclease H-like"/>
    <property type="match status" value="1"/>
</dbReference>
<proteinExistence type="predicted"/>
<comment type="caution">
    <text evidence="2">The sequence shown here is derived from an EMBL/GenBank/DDBJ whole genome shotgun (WGS) entry which is preliminary data.</text>
</comment>
<dbReference type="Proteomes" id="UP001159363">
    <property type="component" value="Chromosome X"/>
</dbReference>
<reference evidence="2 3" key="1">
    <citation type="submission" date="2023-02" db="EMBL/GenBank/DDBJ databases">
        <title>LHISI_Scaffold_Assembly.</title>
        <authorList>
            <person name="Stuart O.P."/>
            <person name="Cleave R."/>
            <person name="Magrath M.J.L."/>
            <person name="Mikheyev A.S."/>
        </authorList>
    </citation>
    <scope>NUCLEOTIDE SEQUENCE [LARGE SCALE GENOMIC DNA]</scope>
    <source>
        <strain evidence="2">Daus_M_001</strain>
        <tissue evidence="2">Leg muscle</tissue>
    </source>
</reference>
<sequence length="103" mass="11861">MEKIHIDFLQHEGATMLILCDHFSKWVEACLVLLKNCVNALPLLEHHPLVFDNGPPFNSEEFNTFCWASGISGMKSPLYHPKSNRLTERAVQILKQNLKKKKM</sequence>
<name>A0ABQ9HK83_9NEOP</name>
<evidence type="ECO:0000313" key="3">
    <source>
        <dbReference type="Proteomes" id="UP001159363"/>
    </source>
</evidence>
<dbReference type="PANTHER" id="PTHR37984">
    <property type="entry name" value="PROTEIN CBG26694"/>
    <property type="match status" value="1"/>
</dbReference>
<dbReference type="PROSITE" id="PS50994">
    <property type="entry name" value="INTEGRASE"/>
    <property type="match status" value="1"/>
</dbReference>
<evidence type="ECO:0000313" key="2">
    <source>
        <dbReference type="EMBL" id="KAJ8884729.1"/>
    </source>
</evidence>
<dbReference type="InterPro" id="IPR012337">
    <property type="entry name" value="RNaseH-like_sf"/>
</dbReference>
<dbReference type="EMBL" id="JARBHB010000004">
    <property type="protein sequence ID" value="KAJ8884729.1"/>
    <property type="molecule type" value="Genomic_DNA"/>
</dbReference>
<keyword evidence="3" id="KW-1185">Reference proteome</keyword>
<dbReference type="InterPro" id="IPR036397">
    <property type="entry name" value="RNaseH_sf"/>
</dbReference>